<evidence type="ECO:0000313" key="2">
    <source>
        <dbReference type="EMBL" id="ELR08835.1"/>
    </source>
</evidence>
<dbReference type="HOGENOM" id="CLU_1190322_0_0_1"/>
<dbReference type="AlphaFoldDB" id="L8G6G0"/>
<protein>
    <recommendedName>
        <fullName evidence="4">Retrotransposon Copia-like N-terminal domain-containing protein</fullName>
    </recommendedName>
</protein>
<organism evidence="2 3">
    <name type="scientific">Pseudogymnoascus destructans (strain ATCC MYA-4855 / 20631-21)</name>
    <name type="common">Bat white-nose syndrome fungus</name>
    <name type="synonym">Geomyces destructans</name>
    <dbReference type="NCBI Taxonomy" id="658429"/>
    <lineage>
        <taxon>Eukaryota</taxon>
        <taxon>Fungi</taxon>
        <taxon>Dikarya</taxon>
        <taxon>Ascomycota</taxon>
        <taxon>Pezizomycotina</taxon>
        <taxon>Leotiomycetes</taxon>
        <taxon>Thelebolales</taxon>
        <taxon>Thelebolaceae</taxon>
        <taxon>Pseudogymnoascus</taxon>
    </lineage>
</organism>
<keyword evidence="3" id="KW-1185">Reference proteome</keyword>
<name>L8G6G0_PSED2</name>
<evidence type="ECO:0008006" key="4">
    <source>
        <dbReference type="Google" id="ProtNLM"/>
    </source>
</evidence>
<feature type="compositionally biased region" description="Basic and acidic residues" evidence="1">
    <location>
        <begin position="171"/>
        <end position="181"/>
    </location>
</feature>
<dbReference type="EMBL" id="GL573225">
    <property type="protein sequence ID" value="ELR08835.1"/>
    <property type="molecule type" value="Genomic_DNA"/>
</dbReference>
<sequence length="233" mass="26425">MGEGNGGQNNLPENMKLQGEENYIQWKTAMEDLADANDLVRFIHPKGKAPPQADEFDEKVDIEKLATWKAWKAGDASMKLIIQTNVKKTPSQLLAGCKSAREMWFIIGFKKTIEKLANLEIPPPDVWHPILFIMALSDAWPIWAERQRSNIRSEATKVTLSALIEDITDEARKKDKKEDGSAHYGKPNQKGKPNSKFKDIKGKGGKMCKNCKNLNARYKPENCFVTNKKLRQK</sequence>
<proteinExistence type="predicted"/>
<dbReference type="InParanoid" id="L8G6G0"/>
<dbReference type="VEuPathDB" id="FungiDB:GMDG_03509"/>
<evidence type="ECO:0000256" key="1">
    <source>
        <dbReference type="SAM" id="MobiDB-lite"/>
    </source>
</evidence>
<evidence type="ECO:0000313" key="3">
    <source>
        <dbReference type="Proteomes" id="UP000011064"/>
    </source>
</evidence>
<feature type="region of interest" description="Disordered" evidence="1">
    <location>
        <begin position="171"/>
        <end position="206"/>
    </location>
</feature>
<dbReference type="Proteomes" id="UP000011064">
    <property type="component" value="Unassembled WGS sequence"/>
</dbReference>
<accession>L8G6G0</accession>
<gene>
    <name evidence="2" type="ORF">GMDG_03509</name>
</gene>
<reference evidence="3" key="1">
    <citation type="submission" date="2010-09" db="EMBL/GenBank/DDBJ databases">
        <title>The genome sequence of Geomyces destructans 20631-21.</title>
        <authorList>
            <consortium name="The Broad Institute Genome Sequencing Platform"/>
            <person name="Cuomo C.A."/>
            <person name="Blehert D.S."/>
            <person name="Lorch J.M."/>
            <person name="Young S.K."/>
            <person name="Zeng Q."/>
            <person name="Gargeya S."/>
            <person name="Fitzgerald M."/>
            <person name="Haas B."/>
            <person name="Abouelleil A."/>
            <person name="Alvarado L."/>
            <person name="Arachchi H.M."/>
            <person name="Berlin A."/>
            <person name="Brown A."/>
            <person name="Chapman S.B."/>
            <person name="Chen Z."/>
            <person name="Dunbar C."/>
            <person name="Freedman E."/>
            <person name="Gearin G."/>
            <person name="Gellesch M."/>
            <person name="Goldberg J."/>
            <person name="Griggs A."/>
            <person name="Gujja S."/>
            <person name="Heiman D."/>
            <person name="Howarth C."/>
            <person name="Larson L."/>
            <person name="Lui A."/>
            <person name="MacDonald P.J.P."/>
            <person name="Montmayeur A."/>
            <person name="Murphy C."/>
            <person name="Neiman D."/>
            <person name="Pearson M."/>
            <person name="Priest M."/>
            <person name="Roberts A."/>
            <person name="Saif S."/>
            <person name="Shea T."/>
            <person name="Shenoy N."/>
            <person name="Sisk P."/>
            <person name="Stolte C."/>
            <person name="Sykes S."/>
            <person name="Wortman J."/>
            <person name="Nusbaum C."/>
            <person name="Birren B."/>
        </authorList>
    </citation>
    <scope>NUCLEOTIDE SEQUENCE [LARGE SCALE GENOMIC DNA]</scope>
    <source>
        <strain evidence="3">ATCC MYA-4855 / 20631-21</strain>
    </source>
</reference>